<accession>A0AAV1D9A0</accession>
<gene>
    <name evidence="1" type="ORF">OLC1_LOCUS13371</name>
</gene>
<evidence type="ECO:0000313" key="1">
    <source>
        <dbReference type="EMBL" id="CAI9104441.1"/>
    </source>
</evidence>
<sequence length="142" mass="16132">MEDESRRREIWAYEPSRDGGISPAARIRPIFSTSSSSSSFPTPNVILTEEFGYAKKAAAAAEAAGSEFVAAMNEQVRESSELIEPESEEEESYLALQEWDPDQWKKYPVTKPGNQYWGCKIFIKLLIILENQCTRCEKLFNI</sequence>
<organism evidence="1 2">
    <name type="scientific">Oldenlandia corymbosa var. corymbosa</name>
    <dbReference type="NCBI Taxonomy" id="529605"/>
    <lineage>
        <taxon>Eukaryota</taxon>
        <taxon>Viridiplantae</taxon>
        <taxon>Streptophyta</taxon>
        <taxon>Embryophyta</taxon>
        <taxon>Tracheophyta</taxon>
        <taxon>Spermatophyta</taxon>
        <taxon>Magnoliopsida</taxon>
        <taxon>eudicotyledons</taxon>
        <taxon>Gunneridae</taxon>
        <taxon>Pentapetalae</taxon>
        <taxon>asterids</taxon>
        <taxon>lamiids</taxon>
        <taxon>Gentianales</taxon>
        <taxon>Rubiaceae</taxon>
        <taxon>Rubioideae</taxon>
        <taxon>Spermacoceae</taxon>
        <taxon>Hedyotis-Oldenlandia complex</taxon>
        <taxon>Oldenlandia</taxon>
    </lineage>
</organism>
<proteinExistence type="predicted"/>
<name>A0AAV1D9A0_OLDCO</name>
<keyword evidence="2" id="KW-1185">Reference proteome</keyword>
<evidence type="ECO:0000313" key="2">
    <source>
        <dbReference type="Proteomes" id="UP001161247"/>
    </source>
</evidence>
<dbReference type="AlphaFoldDB" id="A0AAV1D9A0"/>
<dbReference type="Proteomes" id="UP001161247">
    <property type="component" value="Chromosome 4"/>
</dbReference>
<protein>
    <submittedName>
        <fullName evidence="1">OLC1v1003109C1</fullName>
    </submittedName>
</protein>
<reference evidence="1" key="1">
    <citation type="submission" date="2023-03" db="EMBL/GenBank/DDBJ databases">
        <authorList>
            <person name="Julca I."/>
        </authorList>
    </citation>
    <scope>NUCLEOTIDE SEQUENCE</scope>
</reference>
<dbReference type="EMBL" id="OX459121">
    <property type="protein sequence ID" value="CAI9104441.1"/>
    <property type="molecule type" value="Genomic_DNA"/>
</dbReference>